<feature type="transmembrane region" description="Helical" evidence="4">
    <location>
        <begin position="252"/>
        <end position="274"/>
    </location>
</feature>
<feature type="transmembrane region" description="Helical" evidence="4">
    <location>
        <begin position="133"/>
        <end position="155"/>
    </location>
</feature>
<dbReference type="Gene3D" id="1.20.1250.20">
    <property type="entry name" value="MFS general substrate transporter like domains"/>
    <property type="match status" value="2"/>
</dbReference>
<proteinExistence type="inferred from homology"/>
<dbReference type="InterPro" id="IPR020846">
    <property type="entry name" value="MFS_dom"/>
</dbReference>
<dbReference type="InterPro" id="IPR050327">
    <property type="entry name" value="Proton-linked_MCT"/>
</dbReference>
<feature type="transmembrane region" description="Helical" evidence="4">
    <location>
        <begin position="34"/>
        <end position="61"/>
    </location>
</feature>
<dbReference type="PANTHER" id="PTHR11360">
    <property type="entry name" value="MONOCARBOXYLATE TRANSPORTER"/>
    <property type="match status" value="1"/>
</dbReference>
<feature type="transmembrane region" description="Helical" evidence="4">
    <location>
        <begin position="162"/>
        <end position="180"/>
    </location>
</feature>
<dbReference type="PANTHER" id="PTHR11360:SF319">
    <property type="entry name" value="MAJOR FACILITATOR SUPERFAMILY (MFS) PROFILE DOMAIN-CONTAINING PROTEIN"/>
    <property type="match status" value="1"/>
</dbReference>
<dbReference type="OrthoDB" id="6509908at2759"/>
<feature type="region of interest" description="Disordered" evidence="3">
    <location>
        <begin position="1"/>
        <end position="25"/>
    </location>
</feature>
<feature type="transmembrane region" description="Helical" evidence="4">
    <location>
        <begin position="104"/>
        <end position="127"/>
    </location>
</feature>
<evidence type="ECO:0000256" key="4">
    <source>
        <dbReference type="SAM" id="Phobius"/>
    </source>
</evidence>
<keyword evidence="4" id="KW-0472">Membrane</keyword>
<dbReference type="GO" id="GO:0016020">
    <property type="term" value="C:membrane"/>
    <property type="evidence" value="ECO:0007669"/>
    <property type="project" value="UniProtKB-SubCell"/>
</dbReference>
<dbReference type="Pfam" id="PF07690">
    <property type="entry name" value="MFS_1"/>
    <property type="match status" value="1"/>
</dbReference>
<evidence type="ECO:0000256" key="3">
    <source>
        <dbReference type="SAM" id="MobiDB-lite"/>
    </source>
</evidence>
<evidence type="ECO:0000313" key="7">
    <source>
        <dbReference type="Proteomes" id="UP000245768"/>
    </source>
</evidence>
<dbReference type="EMBL" id="KZ819634">
    <property type="protein sequence ID" value="PWN93925.1"/>
    <property type="molecule type" value="Genomic_DNA"/>
</dbReference>
<dbReference type="GeneID" id="37042599"/>
<sequence>MISRPSNETKESFNVGIEEEENDNSQGQIPKEAYYSLIGGWLSVFCGFGFINAFGVFQAYYETSYLPQTSVSSIAWIGSVQTFFLFASNLVTGPLVDRFGPTPISFFYATSVAVTCMIVSLCTRYWQLLLAQGFMLGISLSAGYVPPLTCAMRWFKNRYPMAAAIVLTASSIGGVVWPLIVRHLLESVGFGWTWRIIGFIDLVLLSLAVWLLSAPPLEERQSPVVATSTKDDHNGQQKRSLFYLELLKDKPYLFLVLANLCAYFGLSYILFYLPTWGASVGFSDTLQAYSVSILNATSFVGRLVLPSVIQKFGGLNTTLASMFAAAVLNLAGIAAHSSAGVLMVGAFYGIAMGGVASLQPPTVASLVTDRTRLGAAAGQLISACAIPSLLGPPVCGWIMASGGLDRPNYKAANAYAGGCYTLGVIFALLAKLSKDRSLTAAV</sequence>
<evidence type="ECO:0000259" key="5">
    <source>
        <dbReference type="PROSITE" id="PS50850"/>
    </source>
</evidence>
<dbReference type="InParanoid" id="A0A316Z177"/>
<gene>
    <name evidence="6" type="ORF">FA10DRAFT_264522</name>
</gene>
<evidence type="ECO:0000256" key="2">
    <source>
        <dbReference type="ARBA" id="ARBA00006727"/>
    </source>
</evidence>
<feature type="transmembrane region" description="Helical" evidence="4">
    <location>
        <begin position="341"/>
        <end position="359"/>
    </location>
</feature>
<dbReference type="RefSeq" id="XP_025381123.1">
    <property type="nucleotide sequence ID" value="XM_025520683.1"/>
</dbReference>
<comment type="subcellular location">
    <subcellularLocation>
        <location evidence="1">Membrane</location>
        <topology evidence="1">Multi-pass membrane protein</topology>
    </subcellularLocation>
</comment>
<organism evidence="6 7">
    <name type="scientific">Acaromyces ingoldii</name>
    <dbReference type="NCBI Taxonomy" id="215250"/>
    <lineage>
        <taxon>Eukaryota</taxon>
        <taxon>Fungi</taxon>
        <taxon>Dikarya</taxon>
        <taxon>Basidiomycota</taxon>
        <taxon>Ustilaginomycotina</taxon>
        <taxon>Exobasidiomycetes</taxon>
        <taxon>Exobasidiales</taxon>
        <taxon>Cryptobasidiaceae</taxon>
        <taxon>Acaromyces</taxon>
    </lineage>
</organism>
<evidence type="ECO:0000256" key="1">
    <source>
        <dbReference type="ARBA" id="ARBA00004141"/>
    </source>
</evidence>
<comment type="similarity">
    <text evidence="2">Belongs to the major facilitator superfamily. Monocarboxylate porter (TC 2.A.1.13) family.</text>
</comment>
<evidence type="ECO:0000313" key="6">
    <source>
        <dbReference type="EMBL" id="PWN93925.1"/>
    </source>
</evidence>
<name>A0A316Z177_9BASI</name>
<dbReference type="SUPFAM" id="SSF103473">
    <property type="entry name" value="MFS general substrate transporter"/>
    <property type="match status" value="1"/>
</dbReference>
<feature type="transmembrane region" description="Helical" evidence="4">
    <location>
        <begin position="286"/>
        <end position="305"/>
    </location>
</feature>
<dbReference type="GO" id="GO:0022857">
    <property type="term" value="F:transmembrane transporter activity"/>
    <property type="evidence" value="ECO:0007669"/>
    <property type="project" value="InterPro"/>
</dbReference>
<dbReference type="InterPro" id="IPR011701">
    <property type="entry name" value="MFS"/>
</dbReference>
<reference evidence="6 7" key="1">
    <citation type="journal article" date="2018" name="Mol. Biol. Evol.">
        <title>Broad Genomic Sampling Reveals a Smut Pathogenic Ancestry of the Fungal Clade Ustilaginomycotina.</title>
        <authorList>
            <person name="Kijpornyongpan T."/>
            <person name="Mondo S.J."/>
            <person name="Barry K."/>
            <person name="Sandor L."/>
            <person name="Lee J."/>
            <person name="Lipzen A."/>
            <person name="Pangilinan J."/>
            <person name="LaButti K."/>
            <person name="Hainaut M."/>
            <person name="Henrissat B."/>
            <person name="Grigoriev I.V."/>
            <person name="Spatafora J.W."/>
            <person name="Aime M.C."/>
        </authorList>
    </citation>
    <scope>NUCLEOTIDE SEQUENCE [LARGE SCALE GENOMIC DNA]</scope>
    <source>
        <strain evidence="6 7">MCA 4198</strain>
    </source>
</reference>
<dbReference type="Proteomes" id="UP000245768">
    <property type="component" value="Unassembled WGS sequence"/>
</dbReference>
<keyword evidence="4" id="KW-0812">Transmembrane</keyword>
<feature type="transmembrane region" description="Helical" evidence="4">
    <location>
        <begin position="380"/>
        <end position="400"/>
    </location>
</feature>
<accession>A0A316Z177</accession>
<feature type="transmembrane region" description="Helical" evidence="4">
    <location>
        <begin position="192"/>
        <end position="212"/>
    </location>
</feature>
<keyword evidence="7" id="KW-1185">Reference proteome</keyword>
<dbReference type="PROSITE" id="PS50850">
    <property type="entry name" value="MFS"/>
    <property type="match status" value="1"/>
</dbReference>
<dbReference type="InterPro" id="IPR036259">
    <property type="entry name" value="MFS_trans_sf"/>
</dbReference>
<keyword evidence="4" id="KW-1133">Transmembrane helix</keyword>
<dbReference type="AlphaFoldDB" id="A0A316Z177"/>
<feature type="transmembrane region" description="Helical" evidence="4">
    <location>
        <begin position="73"/>
        <end position="92"/>
    </location>
</feature>
<feature type="transmembrane region" description="Helical" evidence="4">
    <location>
        <begin position="317"/>
        <end position="335"/>
    </location>
</feature>
<protein>
    <submittedName>
        <fullName evidence="6">MFS general substrate transporter</fullName>
    </submittedName>
</protein>
<feature type="transmembrane region" description="Helical" evidence="4">
    <location>
        <begin position="412"/>
        <end position="430"/>
    </location>
</feature>
<feature type="domain" description="Major facilitator superfamily (MFS) profile" evidence="5">
    <location>
        <begin position="32"/>
        <end position="435"/>
    </location>
</feature>